<evidence type="ECO:0000256" key="4">
    <source>
        <dbReference type="ARBA" id="ARBA00023002"/>
    </source>
</evidence>
<dbReference type="PROSITE" id="PS00198">
    <property type="entry name" value="4FE4S_FER_1"/>
    <property type="match status" value="2"/>
</dbReference>
<keyword evidence="9" id="KW-1185">Reference proteome</keyword>
<keyword evidence="5" id="KW-0408">Iron</keyword>
<dbReference type="InterPro" id="IPR017896">
    <property type="entry name" value="4Fe4S_Fe-S-bd"/>
</dbReference>
<dbReference type="PROSITE" id="PS51379">
    <property type="entry name" value="4FE4S_FER_2"/>
    <property type="match status" value="1"/>
</dbReference>
<evidence type="ECO:0000313" key="8">
    <source>
        <dbReference type="EMBL" id="PAV07397.1"/>
    </source>
</evidence>
<feature type="domain" description="4Fe-4S ferredoxin-type" evidence="7">
    <location>
        <begin position="25"/>
        <end position="55"/>
    </location>
</feature>
<evidence type="ECO:0000256" key="1">
    <source>
        <dbReference type="ARBA" id="ARBA00007097"/>
    </source>
</evidence>
<dbReference type="Pfam" id="PF13183">
    <property type="entry name" value="Fer4_8"/>
    <property type="match status" value="1"/>
</dbReference>
<proteinExistence type="inferred from homology"/>
<protein>
    <submittedName>
        <fullName evidence="8">Heterodisulfide reductase subunit C</fullName>
    </submittedName>
</protein>
<dbReference type="Gene3D" id="1.10.1060.10">
    <property type="entry name" value="Alpha-helical ferredoxin"/>
    <property type="match status" value="1"/>
</dbReference>
<dbReference type="InterPro" id="IPR009051">
    <property type="entry name" value="Helical_ferredxn"/>
</dbReference>
<dbReference type="SUPFAM" id="SSF46548">
    <property type="entry name" value="alpha-helical ferredoxin"/>
    <property type="match status" value="1"/>
</dbReference>
<evidence type="ECO:0000259" key="7">
    <source>
        <dbReference type="PROSITE" id="PS51379"/>
    </source>
</evidence>
<accession>A0A2A2HDC1</accession>
<comment type="caution">
    <text evidence="8">The sequence shown here is derived from an EMBL/GenBank/DDBJ whole genome shotgun (WGS) entry which is preliminary data.</text>
</comment>
<keyword evidence="2" id="KW-0004">4Fe-4S</keyword>
<keyword evidence="6" id="KW-0411">Iron-sulfur</keyword>
<dbReference type="InterPro" id="IPR051460">
    <property type="entry name" value="HdrC_iron-sulfur_subunit"/>
</dbReference>
<dbReference type="Proteomes" id="UP000217528">
    <property type="component" value="Unassembled WGS sequence"/>
</dbReference>
<sequence length="205" mass="23753">MRRRELGESSHKDDLAHRIKNDIKASPDLGLLRCVQCGMCASTCPASRHSNYDSRVVIKRVLDNDETILDDEDIWNCFYCYNCQSICPVGNSVCEVNQILRQMAIDKKEGKEKIESFISFADSYIDRGLGVIPQEYRGQLSIDYGKHWDNLQEHLDEIRDELKLESMYLYPEAEDEIDQTLKAIGFKKRVDEVKKVRKQKQLGDE</sequence>
<evidence type="ECO:0000256" key="2">
    <source>
        <dbReference type="ARBA" id="ARBA00022485"/>
    </source>
</evidence>
<evidence type="ECO:0000256" key="6">
    <source>
        <dbReference type="ARBA" id="ARBA00023014"/>
    </source>
</evidence>
<dbReference type="GO" id="GO:0016491">
    <property type="term" value="F:oxidoreductase activity"/>
    <property type="evidence" value="ECO:0007669"/>
    <property type="project" value="UniProtKB-KW"/>
</dbReference>
<dbReference type="GO" id="GO:0046872">
    <property type="term" value="F:metal ion binding"/>
    <property type="evidence" value="ECO:0007669"/>
    <property type="project" value="UniProtKB-KW"/>
</dbReference>
<keyword evidence="3" id="KW-0479">Metal-binding</keyword>
<dbReference type="GO" id="GO:0005886">
    <property type="term" value="C:plasma membrane"/>
    <property type="evidence" value="ECO:0007669"/>
    <property type="project" value="TreeGrafter"/>
</dbReference>
<dbReference type="GO" id="GO:0051539">
    <property type="term" value="F:4 iron, 4 sulfur cluster binding"/>
    <property type="evidence" value="ECO:0007669"/>
    <property type="project" value="UniProtKB-KW"/>
</dbReference>
<dbReference type="OrthoDB" id="144910at2157"/>
<dbReference type="AlphaFoldDB" id="A0A2A2HDC1"/>
<evidence type="ECO:0000313" key="9">
    <source>
        <dbReference type="Proteomes" id="UP000217528"/>
    </source>
</evidence>
<evidence type="ECO:0000256" key="3">
    <source>
        <dbReference type="ARBA" id="ARBA00022723"/>
    </source>
</evidence>
<comment type="similarity">
    <text evidence="1">Belongs to the HdrC family.</text>
</comment>
<dbReference type="InterPro" id="IPR017900">
    <property type="entry name" value="4Fe4S_Fe_S_CS"/>
</dbReference>
<keyword evidence="4" id="KW-0560">Oxidoreductase</keyword>
<dbReference type="EMBL" id="LMVN01000019">
    <property type="protein sequence ID" value="PAV07397.1"/>
    <property type="molecule type" value="Genomic_DNA"/>
</dbReference>
<reference evidence="8 9" key="1">
    <citation type="journal article" date="2017" name="BMC Genomics">
        <title>Genomic analysis of methanogenic archaea reveals a shift towards energy conservation.</title>
        <authorList>
            <person name="Gilmore S.P."/>
            <person name="Henske J.K."/>
            <person name="Sexton J.A."/>
            <person name="Solomon K.V."/>
            <person name="Seppala S."/>
            <person name="Yoo J.I."/>
            <person name="Huyett L.M."/>
            <person name="Pressman A."/>
            <person name="Cogan J.Z."/>
            <person name="Kivenson V."/>
            <person name="Peng X."/>
            <person name="Tan Y."/>
            <person name="Valentine D.L."/>
            <person name="O'Malley M.A."/>
        </authorList>
    </citation>
    <scope>NUCLEOTIDE SEQUENCE [LARGE SCALE GENOMIC DNA]</scope>
    <source>
        <strain evidence="8 9">1R-7</strain>
    </source>
</reference>
<organism evidence="8 9">
    <name type="scientific">Methanosphaera cuniculi</name>
    <dbReference type="NCBI Taxonomy" id="1077256"/>
    <lineage>
        <taxon>Archaea</taxon>
        <taxon>Methanobacteriati</taxon>
        <taxon>Methanobacteriota</taxon>
        <taxon>Methanomada group</taxon>
        <taxon>Methanobacteria</taxon>
        <taxon>Methanobacteriales</taxon>
        <taxon>Methanobacteriaceae</taxon>
        <taxon>Methanosphaera</taxon>
    </lineage>
</organism>
<dbReference type="PANTHER" id="PTHR43255:SF1">
    <property type="entry name" value="IRON-SULFUR-BINDING OXIDOREDUCTASE FADF-RELATED"/>
    <property type="match status" value="1"/>
</dbReference>
<evidence type="ECO:0000256" key="5">
    <source>
        <dbReference type="ARBA" id="ARBA00023004"/>
    </source>
</evidence>
<gene>
    <name evidence="8" type="ORF">ASJ82_00385</name>
</gene>
<dbReference type="PANTHER" id="PTHR43255">
    <property type="entry name" value="IRON-SULFUR-BINDING OXIDOREDUCTASE FADF-RELATED-RELATED"/>
    <property type="match status" value="1"/>
</dbReference>
<name>A0A2A2HDC1_9EURY</name>